<name>A0ACC0AZW7_CATRO</name>
<accession>A0ACC0AZW7</accession>
<evidence type="ECO:0000313" key="1">
    <source>
        <dbReference type="EMBL" id="KAI5665870.1"/>
    </source>
</evidence>
<protein>
    <submittedName>
        <fullName evidence="1">Uncharacterized protein</fullName>
    </submittedName>
</protein>
<dbReference type="Proteomes" id="UP001060085">
    <property type="component" value="Linkage Group LG04"/>
</dbReference>
<keyword evidence="2" id="KW-1185">Reference proteome</keyword>
<dbReference type="EMBL" id="CM044704">
    <property type="protein sequence ID" value="KAI5665870.1"/>
    <property type="molecule type" value="Genomic_DNA"/>
</dbReference>
<gene>
    <name evidence="1" type="ORF">M9H77_15723</name>
</gene>
<reference evidence="2" key="1">
    <citation type="journal article" date="2023" name="Nat. Plants">
        <title>Single-cell RNA sequencing provides a high-resolution roadmap for understanding the multicellular compartmentation of specialized metabolism.</title>
        <authorList>
            <person name="Sun S."/>
            <person name="Shen X."/>
            <person name="Li Y."/>
            <person name="Li Y."/>
            <person name="Wang S."/>
            <person name="Li R."/>
            <person name="Zhang H."/>
            <person name="Shen G."/>
            <person name="Guo B."/>
            <person name="Wei J."/>
            <person name="Xu J."/>
            <person name="St-Pierre B."/>
            <person name="Chen S."/>
            <person name="Sun C."/>
        </authorList>
    </citation>
    <scope>NUCLEOTIDE SEQUENCE [LARGE SCALE GENOMIC DNA]</scope>
</reference>
<evidence type="ECO:0000313" key="2">
    <source>
        <dbReference type="Proteomes" id="UP001060085"/>
    </source>
</evidence>
<organism evidence="1 2">
    <name type="scientific">Catharanthus roseus</name>
    <name type="common">Madagascar periwinkle</name>
    <name type="synonym">Vinca rosea</name>
    <dbReference type="NCBI Taxonomy" id="4058"/>
    <lineage>
        <taxon>Eukaryota</taxon>
        <taxon>Viridiplantae</taxon>
        <taxon>Streptophyta</taxon>
        <taxon>Embryophyta</taxon>
        <taxon>Tracheophyta</taxon>
        <taxon>Spermatophyta</taxon>
        <taxon>Magnoliopsida</taxon>
        <taxon>eudicotyledons</taxon>
        <taxon>Gunneridae</taxon>
        <taxon>Pentapetalae</taxon>
        <taxon>asterids</taxon>
        <taxon>lamiids</taxon>
        <taxon>Gentianales</taxon>
        <taxon>Apocynaceae</taxon>
        <taxon>Rauvolfioideae</taxon>
        <taxon>Vinceae</taxon>
        <taxon>Catharanthinae</taxon>
        <taxon>Catharanthus</taxon>
    </lineage>
</organism>
<comment type="caution">
    <text evidence="1">The sequence shown here is derived from an EMBL/GenBank/DDBJ whole genome shotgun (WGS) entry which is preliminary data.</text>
</comment>
<proteinExistence type="predicted"/>
<sequence length="198" mass="22442">MAVVPSFFKVLVGDFKSILRIPQLFVTKFGHVLSNDDALLEIKTGKSWSVKIEKIGERYCFCHGWPQFVKDNRLNTCDFLVFWAMFEGNTKFRVSMYEPSGCEKELDLGTIKKEEIIDIEDSDSDDPSTTSPNSTESYSSCIGNGRDIGIAGKKKLKLMNSQGERWGVELTRRTGVRGSFYNGNEQRMDGRNSGRRID</sequence>